<dbReference type="RefSeq" id="WP_122295918.1">
    <property type="nucleotide sequence ID" value="NZ_JADNMZ010000002.1"/>
</dbReference>
<comment type="caution">
    <text evidence="1">The sequence shown here is derived from an EMBL/GenBank/DDBJ whole genome shotgun (WGS) entry which is preliminary data.</text>
</comment>
<evidence type="ECO:0000313" key="2">
    <source>
        <dbReference type="Proteomes" id="UP000283512"/>
    </source>
</evidence>
<protein>
    <submittedName>
        <fullName evidence="1">Uncharacterized protein</fullName>
    </submittedName>
</protein>
<accession>A0A414YDP3</accession>
<name>A0A414YDP3_9BACE</name>
<dbReference type="EMBL" id="QRKD01000048">
    <property type="protein sequence ID" value="RHH84253.1"/>
    <property type="molecule type" value="Genomic_DNA"/>
</dbReference>
<sequence>MRTDVEKAPLKEKIEAVFNPSNIDDDCDKIAGLLAPNKVQIGELLDKREYHEAFTLFYEILESLSYHFIKDERYCHFDDMYSPDYTCGDMLDAIVKKVKDGVVAESDLKYLAETMD</sequence>
<reference evidence="1 2" key="1">
    <citation type="submission" date="2018-08" db="EMBL/GenBank/DDBJ databases">
        <title>A genome reference for cultivated species of the human gut microbiota.</title>
        <authorList>
            <person name="Zou Y."/>
            <person name="Xue W."/>
            <person name="Luo G."/>
        </authorList>
    </citation>
    <scope>NUCLEOTIDE SEQUENCE [LARGE SCALE GENOMIC DNA]</scope>
    <source>
        <strain evidence="1 2">AM16-49B</strain>
    </source>
</reference>
<evidence type="ECO:0000313" key="1">
    <source>
        <dbReference type="EMBL" id="RHH84253.1"/>
    </source>
</evidence>
<proteinExistence type="predicted"/>
<gene>
    <name evidence="1" type="ORF">DW190_21640</name>
</gene>
<dbReference type="AlphaFoldDB" id="A0A414YDP3"/>
<dbReference type="Proteomes" id="UP000283512">
    <property type="component" value="Unassembled WGS sequence"/>
</dbReference>
<organism evidence="1 2">
    <name type="scientific">Bacteroides caccae</name>
    <dbReference type="NCBI Taxonomy" id="47678"/>
    <lineage>
        <taxon>Bacteria</taxon>
        <taxon>Pseudomonadati</taxon>
        <taxon>Bacteroidota</taxon>
        <taxon>Bacteroidia</taxon>
        <taxon>Bacteroidales</taxon>
        <taxon>Bacteroidaceae</taxon>
        <taxon>Bacteroides</taxon>
    </lineage>
</organism>